<dbReference type="InterPro" id="IPR001944">
    <property type="entry name" value="Glycoside_Hdrlase_35"/>
</dbReference>
<keyword evidence="7" id="KW-1185">Reference proteome</keyword>
<dbReference type="Proteomes" id="UP000078561">
    <property type="component" value="Unassembled WGS sequence"/>
</dbReference>
<dbReference type="Pfam" id="PF01301">
    <property type="entry name" value="Glyco_hydro_35"/>
    <property type="match status" value="1"/>
</dbReference>
<dbReference type="PRINTS" id="PR00742">
    <property type="entry name" value="GLHYDRLASE35"/>
</dbReference>
<feature type="region of interest" description="Disordered" evidence="3">
    <location>
        <begin position="1080"/>
        <end position="1102"/>
    </location>
</feature>
<dbReference type="Gene3D" id="2.60.120.260">
    <property type="entry name" value="Galactose-binding domain-like"/>
    <property type="match status" value="2"/>
</dbReference>
<name>A0A168N180_ABSGL</name>
<dbReference type="GO" id="GO:0005975">
    <property type="term" value="P:carbohydrate metabolic process"/>
    <property type="evidence" value="ECO:0007669"/>
    <property type="project" value="InterPro"/>
</dbReference>
<dbReference type="STRING" id="4829.A0A168N180"/>
<dbReference type="Gene3D" id="3.20.20.80">
    <property type="entry name" value="Glycosidases"/>
    <property type="match status" value="1"/>
</dbReference>
<dbReference type="AlphaFoldDB" id="A0A168N180"/>
<dbReference type="EMBL" id="LT552933">
    <property type="protein sequence ID" value="SAL99606.1"/>
    <property type="molecule type" value="Genomic_DNA"/>
</dbReference>
<evidence type="ECO:0000256" key="3">
    <source>
        <dbReference type="SAM" id="MobiDB-lite"/>
    </source>
</evidence>
<dbReference type="InParanoid" id="A0A168N180"/>
<dbReference type="InterPro" id="IPR031330">
    <property type="entry name" value="Gly_Hdrlase_35_cat"/>
</dbReference>
<evidence type="ECO:0000313" key="6">
    <source>
        <dbReference type="EMBL" id="SAL99606.1"/>
    </source>
</evidence>
<accession>A0A168N180</accession>
<feature type="compositionally biased region" description="Polar residues" evidence="3">
    <location>
        <begin position="1088"/>
        <end position="1102"/>
    </location>
</feature>
<dbReference type="InterPro" id="IPR008979">
    <property type="entry name" value="Galactose-bd-like_sf"/>
</dbReference>
<dbReference type="GO" id="GO:0004553">
    <property type="term" value="F:hydrolase activity, hydrolyzing O-glycosyl compounds"/>
    <property type="evidence" value="ECO:0007669"/>
    <property type="project" value="InterPro"/>
</dbReference>
<organism evidence="6">
    <name type="scientific">Absidia glauca</name>
    <name type="common">Pin mould</name>
    <dbReference type="NCBI Taxonomy" id="4829"/>
    <lineage>
        <taxon>Eukaryota</taxon>
        <taxon>Fungi</taxon>
        <taxon>Fungi incertae sedis</taxon>
        <taxon>Mucoromycota</taxon>
        <taxon>Mucoromycotina</taxon>
        <taxon>Mucoromycetes</taxon>
        <taxon>Mucorales</taxon>
        <taxon>Cunninghamellaceae</taxon>
        <taxon>Absidia</taxon>
    </lineage>
</organism>
<evidence type="ECO:0000313" key="7">
    <source>
        <dbReference type="Proteomes" id="UP000078561"/>
    </source>
</evidence>
<evidence type="ECO:0000256" key="1">
    <source>
        <dbReference type="ARBA" id="ARBA00009809"/>
    </source>
</evidence>
<dbReference type="SUPFAM" id="SSF49785">
    <property type="entry name" value="Galactose-binding domain-like"/>
    <property type="match status" value="2"/>
</dbReference>
<evidence type="ECO:0000259" key="5">
    <source>
        <dbReference type="Pfam" id="PF01301"/>
    </source>
</evidence>
<keyword evidence="4" id="KW-0812">Transmembrane</keyword>
<evidence type="ECO:0000256" key="4">
    <source>
        <dbReference type="SAM" id="Phobius"/>
    </source>
</evidence>
<evidence type="ECO:0000256" key="2">
    <source>
        <dbReference type="RuleBase" id="RU003679"/>
    </source>
</evidence>
<reference evidence="6" key="1">
    <citation type="submission" date="2016-04" db="EMBL/GenBank/DDBJ databases">
        <authorList>
            <person name="Evans L.H."/>
            <person name="Alamgir A."/>
            <person name="Owens N."/>
            <person name="Weber N.D."/>
            <person name="Virtaneva K."/>
            <person name="Barbian K."/>
            <person name="Babar A."/>
            <person name="Rosenke K."/>
        </authorList>
    </citation>
    <scope>NUCLEOTIDE SEQUENCE [LARGE SCALE GENOMIC DNA]</scope>
    <source>
        <strain evidence="6">CBS 101.48</strain>
    </source>
</reference>
<feature type="transmembrane region" description="Helical" evidence="4">
    <location>
        <begin position="7"/>
        <end position="26"/>
    </location>
</feature>
<proteinExistence type="inferred from homology"/>
<dbReference type="SUPFAM" id="SSF51445">
    <property type="entry name" value="(Trans)glycosidases"/>
    <property type="match status" value="1"/>
</dbReference>
<keyword evidence="4" id="KW-0472">Membrane</keyword>
<gene>
    <name evidence="6" type="primary">ABSGL_05251.1 scaffold 6884</name>
</gene>
<dbReference type="OMA" id="DGPQHDF"/>
<sequence>MGDMTQLYSLFSLVVPAILGFVLYAHHRTHGVLTDITTESVAYNRSKYGPLLDWDKYSLRIEGEPTILLSGEFHYWRVPDRERWPRILQQYRTAGFNTIRIYFHWGYHSPDDNVYVFDGNRDVDYLLTLCEQLGLFVLAAPGPYICAETQGGGYPAWLAAKRDLRIRHNSIMLWRTYDAEFARYEIQWLDHILPILARHQITENNDQRRRRGCVLALQIDNELFENMATILPVGLRDQMRILSKAARDANITVPLFTNDGFEEGGWVPGKKANFWSKYPFGIDLYGFDKYVVFAPSSSPKSWLIDGGTASGEWQDWDPKRMENSMDRLEKTVRGFGGGAKESPMFIPEMQGGWFNHYQLEHTYDQIYDFYGDQYTKLLFETSLAQGVTMASLYMVYGGTNWGTLGDPDVYTSYDYSACIREFGYLSSRGRNLRQTLIFAQSFEPYFTRTDYTEKPTLQPSVKTIFNRQRVSVGADQDVAFTFFRNFDRQKRDNFEITVNHGTDKFKMGIHFAYKTSFIAVGNYHTINGLHLVQSTLPIHARMVNHSTNEEIWIVEPNSVGGLAFEDTSATTITGTMQVKSTKPINTIALLQFNIAEGSTTIKTDTGALHVVGLAAKDISTLYADFEASYWNQGSDHSRYPGLLAWGADDLYYNRTTKQLEVGHNIHDKTLSFVSFSKPIDTQTTPDQVMPYLYTKPLTDHTLEQEQHPVELPLSQWQTRSVDWTRLSWQPLARNSKKTLVWNALDYHFTSGHILYRNEFKTPAKSDPRVKLSLNVRHRATVLMNGHIVGGHTTYSRQLFSAGAKIGPDPWFLGTQTYDLTPYLIREGRELKNTLVILVDSFGLSRQAFIMNDIRNPRGVIKAKLQGVEDSKIVDQSWEITGVDVRGLSQPYNSTGFPDEQQEDGFAVLDLTAPSSPTLERQQPLQHQQRIADHLYRIPLDPTQGVVWWQFAFDNPWKKDKTYRVPLRLRLDGAFTAKVILNDLLVGLYYGNGDGPQHDFYLPEELVKPQGNVVRMLVYTWSATEAQIAIKGWHVNVPGSGNLILDASVKPTDYILWKDTYDGLAGGYPVETLERQWDLNGRKTEKNENSSTGADRSLPSSTTFAQQHNITIETATNVAEERCSRVKKFLHHLAEHNGQIIE</sequence>
<dbReference type="InterPro" id="IPR017853">
    <property type="entry name" value="GH"/>
</dbReference>
<feature type="domain" description="Glycoside hydrolase 35 catalytic" evidence="5">
    <location>
        <begin position="59"/>
        <end position="434"/>
    </location>
</feature>
<dbReference type="PANTHER" id="PTHR23421">
    <property type="entry name" value="BETA-GALACTOSIDASE RELATED"/>
    <property type="match status" value="1"/>
</dbReference>
<dbReference type="OrthoDB" id="1657402at2759"/>
<keyword evidence="4" id="KW-1133">Transmembrane helix</keyword>
<comment type="similarity">
    <text evidence="1 2">Belongs to the glycosyl hydrolase 35 family.</text>
</comment>
<protein>
    <recommendedName>
        <fullName evidence="5">Glycoside hydrolase 35 catalytic domain-containing protein</fullName>
    </recommendedName>
</protein>